<dbReference type="InterPro" id="IPR011320">
    <property type="entry name" value="RNase_H1_N"/>
</dbReference>
<evidence type="ECO:0000313" key="3">
    <source>
        <dbReference type="EMBL" id="PBK60384.1"/>
    </source>
</evidence>
<feature type="compositionally biased region" description="Low complexity" evidence="1">
    <location>
        <begin position="132"/>
        <end position="142"/>
    </location>
</feature>
<evidence type="ECO:0000259" key="2">
    <source>
        <dbReference type="Pfam" id="PF01693"/>
    </source>
</evidence>
<organism evidence="3 4">
    <name type="scientific">Armillaria solidipes</name>
    <dbReference type="NCBI Taxonomy" id="1076256"/>
    <lineage>
        <taxon>Eukaryota</taxon>
        <taxon>Fungi</taxon>
        <taxon>Dikarya</taxon>
        <taxon>Basidiomycota</taxon>
        <taxon>Agaricomycotina</taxon>
        <taxon>Agaricomycetes</taxon>
        <taxon>Agaricomycetidae</taxon>
        <taxon>Agaricales</taxon>
        <taxon>Marasmiineae</taxon>
        <taxon>Physalacriaceae</taxon>
        <taxon>Armillaria</taxon>
    </lineage>
</organism>
<feature type="compositionally biased region" description="Low complexity" evidence="1">
    <location>
        <begin position="1"/>
        <end position="25"/>
    </location>
</feature>
<dbReference type="InterPro" id="IPR009027">
    <property type="entry name" value="Ribosomal_bL9/RNase_H1_N"/>
</dbReference>
<dbReference type="Proteomes" id="UP000218334">
    <property type="component" value="Unassembled WGS sequence"/>
</dbReference>
<evidence type="ECO:0000313" key="4">
    <source>
        <dbReference type="Proteomes" id="UP000218334"/>
    </source>
</evidence>
<sequence>MAGTSVPPLSVSSLWSSALSTSSTPRMPKKQKDAKTIPVSQPTTPASKTRSSSVVEEEAKDGEYTPQSPSPLKTSQPGYRFPTPSSSPLKGKGNRSSVSRSSSTTPDTRALFLTPPRYSYTPRSETAHSSRESTSSGGSIPSPRKKPTVPILPPAYRDPPPKTYYAVTVGQDVGVFDDWLLVAELIHHVTGQCYKGYKTWDEALACYAEKHKVGAVVRRPHPGSRFSDPIPDWEDQEFEWDSECEDAVAFLEQC</sequence>
<name>A0A2H3AUI0_9AGAR</name>
<proteinExistence type="predicted"/>
<dbReference type="Gene3D" id="3.40.970.10">
    <property type="entry name" value="Ribonuclease H1, N-terminal domain"/>
    <property type="match status" value="1"/>
</dbReference>
<feature type="compositionally biased region" description="Polar residues" evidence="1">
    <location>
        <begin position="65"/>
        <end position="88"/>
    </location>
</feature>
<dbReference type="InterPro" id="IPR037056">
    <property type="entry name" value="RNase_H1_N_sf"/>
</dbReference>
<dbReference type="SUPFAM" id="SSF55658">
    <property type="entry name" value="L9 N-domain-like"/>
    <property type="match status" value="1"/>
</dbReference>
<protein>
    <recommendedName>
        <fullName evidence="2">Ribonuclease H1 N-terminal domain-containing protein</fullName>
    </recommendedName>
</protein>
<keyword evidence="4" id="KW-1185">Reference proteome</keyword>
<dbReference type="Pfam" id="PF01693">
    <property type="entry name" value="Cauli_VI"/>
    <property type="match status" value="1"/>
</dbReference>
<reference evidence="4" key="1">
    <citation type="journal article" date="2017" name="Nat. Ecol. Evol.">
        <title>Genome expansion and lineage-specific genetic innovations in the forest pathogenic fungi Armillaria.</title>
        <authorList>
            <person name="Sipos G."/>
            <person name="Prasanna A.N."/>
            <person name="Walter M.C."/>
            <person name="O'Connor E."/>
            <person name="Balint B."/>
            <person name="Krizsan K."/>
            <person name="Kiss B."/>
            <person name="Hess J."/>
            <person name="Varga T."/>
            <person name="Slot J."/>
            <person name="Riley R."/>
            <person name="Boka B."/>
            <person name="Rigling D."/>
            <person name="Barry K."/>
            <person name="Lee J."/>
            <person name="Mihaltcheva S."/>
            <person name="LaButti K."/>
            <person name="Lipzen A."/>
            <person name="Waldron R."/>
            <person name="Moloney N.M."/>
            <person name="Sperisen C."/>
            <person name="Kredics L."/>
            <person name="Vagvoelgyi C."/>
            <person name="Patrignani A."/>
            <person name="Fitzpatrick D."/>
            <person name="Nagy I."/>
            <person name="Doyle S."/>
            <person name="Anderson J.B."/>
            <person name="Grigoriev I.V."/>
            <person name="Gueldener U."/>
            <person name="Muensterkoetter M."/>
            <person name="Nagy L.G."/>
        </authorList>
    </citation>
    <scope>NUCLEOTIDE SEQUENCE [LARGE SCALE GENOMIC DNA]</scope>
    <source>
        <strain evidence="4">28-4</strain>
    </source>
</reference>
<gene>
    <name evidence="3" type="ORF">ARMSODRAFT_982328</name>
</gene>
<feature type="compositionally biased region" description="Polar residues" evidence="1">
    <location>
        <begin position="38"/>
        <end position="54"/>
    </location>
</feature>
<dbReference type="EMBL" id="KZ293487">
    <property type="protein sequence ID" value="PBK60384.1"/>
    <property type="molecule type" value="Genomic_DNA"/>
</dbReference>
<feature type="domain" description="Ribonuclease H1 N-terminal" evidence="2">
    <location>
        <begin position="164"/>
        <end position="204"/>
    </location>
</feature>
<dbReference type="AlphaFoldDB" id="A0A2H3AUI0"/>
<accession>A0A2H3AUI0</accession>
<evidence type="ECO:0000256" key="1">
    <source>
        <dbReference type="SAM" id="MobiDB-lite"/>
    </source>
</evidence>
<feature type="region of interest" description="Disordered" evidence="1">
    <location>
        <begin position="1"/>
        <end position="154"/>
    </location>
</feature>